<accession>A0A8C0HMU2</accession>
<dbReference type="AlphaFoldDB" id="A0A8C0HMU2"/>
<keyword evidence="2" id="KW-1185">Reference proteome</keyword>
<organism evidence="1 2">
    <name type="scientific">Buteo japonicus</name>
    <dbReference type="NCBI Taxonomy" id="224669"/>
    <lineage>
        <taxon>Eukaryota</taxon>
        <taxon>Metazoa</taxon>
        <taxon>Chordata</taxon>
        <taxon>Craniata</taxon>
        <taxon>Vertebrata</taxon>
        <taxon>Euteleostomi</taxon>
        <taxon>Archelosauria</taxon>
        <taxon>Archosauria</taxon>
        <taxon>Dinosauria</taxon>
        <taxon>Saurischia</taxon>
        <taxon>Theropoda</taxon>
        <taxon>Coelurosauria</taxon>
        <taxon>Aves</taxon>
        <taxon>Neognathae</taxon>
        <taxon>Neoaves</taxon>
        <taxon>Telluraves</taxon>
        <taxon>Accipitrimorphae</taxon>
        <taxon>Accipitriformes</taxon>
        <taxon>Accipitridae</taxon>
        <taxon>Accipitrinae</taxon>
        <taxon>Buteo</taxon>
    </lineage>
</organism>
<reference evidence="1" key="2">
    <citation type="submission" date="2025-09" db="UniProtKB">
        <authorList>
            <consortium name="Ensembl"/>
        </authorList>
    </citation>
    <scope>IDENTIFICATION</scope>
</reference>
<protein>
    <submittedName>
        <fullName evidence="1">Uncharacterized protein</fullName>
    </submittedName>
</protein>
<evidence type="ECO:0000313" key="2">
    <source>
        <dbReference type="Proteomes" id="UP000694555"/>
    </source>
</evidence>
<dbReference type="Ensembl" id="ENSBJAT00000016846.1">
    <property type="protein sequence ID" value="ENSBJAP00000016397.1"/>
    <property type="gene ID" value="ENSBJAG00000010859.1"/>
</dbReference>
<evidence type="ECO:0000313" key="1">
    <source>
        <dbReference type="Ensembl" id="ENSBJAP00000016397.1"/>
    </source>
</evidence>
<dbReference type="Proteomes" id="UP000694555">
    <property type="component" value="Unplaced"/>
</dbReference>
<reference evidence="1" key="1">
    <citation type="submission" date="2025-08" db="UniProtKB">
        <authorList>
            <consortium name="Ensembl"/>
        </authorList>
    </citation>
    <scope>IDENTIFICATION</scope>
</reference>
<sequence length="94" mass="11166">DFGETPYERLFIRSLLLRKEVSKLEKPVLPSKPPNGLPRPWQKFLSSSVAWKNVRRHLHLHTLLQTPCRLNALRHFPDCTHFQGFFFSKSRRNN</sequence>
<name>A0A8C0HMU2_9AVES</name>
<proteinExistence type="predicted"/>